<dbReference type="SUPFAM" id="SSF57884">
    <property type="entry name" value="Ada DNA repair protein, N-terminal domain (N-Ada 10)"/>
    <property type="match status" value="1"/>
</dbReference>
<dbReference type="NCBIfam" id="TIGR00589">
    <property type="entry name" value="ogt"/>
    <property type="match status" value="1"/>
</dbReference>
<comment type="catalytic activity">
    <reaction evidence="9">
        <text>a 6-O-methyl-2'-deoxyguanosine in DNA + L-cysteinyl-[protein] = S-methyl-L-cysteinyl-[protein] + a 2'-deoxyguanosine in DNA</text>
        <dbReference type="Rhea" id="RHEA:24000"/>
        <dbReference type="Rhea" id="RHEA-COMP:10131"/>
        <dbReference type="Rhea" id="RHEA-COMP:10132"/>
        <dbReference type="Rhea" id="RHEA-COMP:11367"/>
        <dbReference type="Rhea" id="RHEA-COMP:11368"/>
        <dbReference type="ChEBI" id="CHEBI:29950"/>
        <dbReference type="ChEBI" id="CHEBI:82612"/>
        <dbReference type="ChEBI" id="CHEBI:85445"/>
        <dbReference type="ChEBI" id="CHEBI:85448"/>
        <dbReference type="EC" id="2.1.1.63"/>
    </reaction>
</comment>
<dbReference type="Pfam" id="PF01035">
    <property type="entry name" value="DNA_binding_1"/>
    <property type="match status" value="1"/>
</dbReference>
<dbReference type="InterPro" id="IPR035451">
    <property type="entry name" value="Ada-like_dom_sf"/>
</dbReference>
<dbReference type="InterPro" id="IPR004026">
    <property type="entry name" value="Ada_DNA_repair_Zn-bd"/>
</dbReference>
<evidence type="ECO:0000256" key="8">
    <source>
        <dbReference type="ARBA" id="ARBA00023204"/>
    </source>
</evidence>
<dbReference type="InterPro" id="IPR036217">
    <property type="entry name" value="MethylDNA_cys_MeTrfase_DNAb"/>
</dbReference>
<evidence type="ECO:0000259" key="10">
    <source>
        <dbReference type="Pfam" id="PF01035"/>
    </source>
</evidence>
<dbReference type="InterPro" id="IPR001497">
    <property type="entry name" value="MethylDNA_cys_MeTrfase_AS"/>
</dbReference>
<dbReference type="Gene3D" id="3.30.160.70">
    <property type="entry name" value="Methylated DNA-protein cysteine methyltransferase domain"/>
    <property type="match status" value="1"/>
</dbReference>
<evidence type="ECO:0000313" key="12">
    <source>
        <dbReference type="EMBL" id="RDY66790.1"/>
    </source>
</evidence>
<protein>
    <recommendedName>
        <fullName evidence="3">methylated-DNA--[protein]-cysteine S-methyltransferase</fullName>
        <ecNumber evidence="3">2.1.1.63</ecNumber>
    </recommendedName>
</protein>
<keyword evidence="5 12" id="KW-0808">Transferase</keyword>
<comment type="caution">
    <text evidence="12">The sequence shown here is derived from an EMBL/GenBank/DDBJ whole genome shotgun (WGS) entry which is preliminary data.</text>
</comment>
<evidence type="ECO:0000256" key="6">
    <source>
        <dbReference type="ARBA" id="ARBA00022763"/>
    </source>
</evidence>
<dbReference type="CDD" id="cd06445">
    <property type="entry name" value="ATase"/>
    <property type="match status" value="1"/>
</dbReference>
<reference evidence="12 13" key="1">
    <citation type="submission" date="2018-08" db="EMBL/GenBank/DDBJ databases">
        <title>Lysobacter soli KCTC 22011, whole genome shotgun sequence.</title>
        <authorList>
            <person name="Zhang X."/>
            <person name="Feng G."/>
            <person name="Zhu H."/>
        </authorList>
    </citation>
    <scope>NUCLEOTIDE SEQUENCE [LARGE SCALE GENOMIC DNA]</scope>
    <source>
        <strain evidence="12 13">KCTC 22011</strain>
    </source>
</reference>
<dbReference type="GO" id="GO:0008270">
    <property type="term" value="F:zinc ion binding"/>
    <property type="evidence" value="ECO:0007669"/>
    <property type="project" value="InterPro"/>
</dbReference>
<dbReference type="PANTHER" id="PTHR10815">
    <property type="entry name" value="METHYLATED-DNA--PROTEIN-CYSTEINE METHYLTRANSFERASE"/>
    <property type="match status" value="1"/>
</dbReference>
<dbReference type="RefSeq" id="WP_115842711.1">
    <property type="nucleotide sequence ID" value="NZ_CP183976.1"/>
</dbReference>
<dbReference type="Gene3D" id="3.40.10.10">
    <property type="entry name" value="DNA Methylphosphotriester Repair Domain"/>
    <property type="match status" value="1"/>
</dbReference>
<dbReference type="InterPro" id="IPR036631">
    <property type="entry name" value="MGMT_N_sf"/>
</dbReference>
<dbReference type="FunFam" id="1.10.10.10:FF:000214">
    <property type="entry name" value="Methylated-DNA--protein-cysteine methyltransferase"/>
    <property type="match status" value="1"/>
</dbReference>
<evidence type="ECO:0000313" key="13">
    <source>
        <dbReference type="Proteomes" id="UP000256829"/>
    </source>
</evidence>
<dbReference type="GO" id="GO:0003677">
    <property type="term" value="F:DNA binding"/>
    <property type="evidence" value="ECO:0007669"/>
    <property type="project" value="InterPro"/>
</dbReference>
<evidence type="ECO:0000256" key="3">
    <source>
        <dbReference type="ARBA" id="ARBA00011918"/>
    </source>
</evidence>
<organism evidence="12 13">
    <name type="scientific">Lysobacter soli</name>
    <dbReference type="NCBI Taxonomy" id="453783"/>
    <lineage>
        <taxon>Bacteria</taxon>
        <taxon>Pseudomonadati</taxon>
        <taxon>Pseudomonadota</taxon>
        <taxon>Gammaproteobacteria</taxon>
        <taxon>Lysobacterales</taxon>
        <taxon>Lysobacteraceae</taxon>
        <taxon>Lysobacter</taxon>
    </lineage>
</organism>
<evidence type="ECO:0000256" key="4">
    <source>
        <dbReference type="ARBA" id="ARBA00022603"/>
    </source>
</evidence>
<dbReference type="EC" id="2.1.1.63" evidence="3"/>
<feature type="domain" description="Ada DNA repair metal-binding" evidence="11">
    <location>
        <begin position="15"/>
        <end position="77"/>
    </location>
</feature>
<comment type="catalytic activity">
    <reaction evidence="1">
        <text>a 4-O-methyl-thymidine in DNA + L-cysteinyl-[protein] = a thymidine in DNA + S-methyl-L-cysteinyl-[protein]</text>
        <dbReference type="Rhea" id="RHEA:53428"/>
        <dbReference type="Rhea" id="RHEA-COMP:10131"/>
        <dbReference type="Rhea" id="RHEA-COMP:10132"/>
        <dbReference type="Rhea" id="RHEA-COMP:13555"/>
        <dbReference type="Rhea" id="RHEA-COMP:13556"/>
        <dbReference type="ChEBI" id="CHEBI:29950"/>
        <dbReference type="ChEBI" id="CHEBI:82612"/>
        <dbReference type="ChEBI" id="CHEBI:137386"/>
        <dbReference type="ChEBI" id="CHEBI:137387"/>
        <dbReference type="EC" id="2.1.1.63"/>
    </reaction>
</comment>
<dbReference type="InterPro" id="IPR036388">
    <property type="entry name" value="WH-like_DNA-bd_sf"/>
</dbReference>
<dbReference type="Gene3D" id="1.10.10.10">
    <property type="entry name" value="Winged helix-like DNA-binding domain superfamily/Winged helix DNA-binding domain"/>
    <property type="match status" value="1"/>
</dbReference>
<evidence type="ECO:0000256" key="5">
    <source>
        <dbReference type="ARBA" id="ARBA00022679"/>
    </source>
</evidence>
<evidence type="ECO:0000256" key="7">
    <source>
        <dbReference type="ARBA" id="ARBA00023159"/>
    </source>
</evidence>
<dbReference type="GO" id="GO:0032259">
    <property type="term" value="P:methylation"/>
    <property type="evidence" value="ECO:0007669"/>
    <property type="project" value="UniProtKB-KW"/>
</dbReference>
<comment type="similarity">
    <text evidence="2">Belongs to the MGMT family.</text>
</comment>
<sequence length="248" mass="26777">MTLQTLSFDIERDPRWLALCARDRAADGRFIYSVKTTGVYCRPSCAARRPLPRNVDFHATPDDAERAGFRACRRCHPRRDNVRQTIRFAIGDSSLGLVLVAQGDAGLRAVLFGDDADVLVRDLQSRLPGAALAVDTGGVQAVLEAVVDCIEAPHLGFGVPVDLQGTPFQVKVWQALRRIPEGSTVSYGELARRLGMPDSARAVAAACAANPLAVVVPCHRVVAADGGLSGYRWGVARKRALLQREAHA</sequence>
<dbReference type="PANTHER" id="PTHR10815:SF14">
    <property type="entry name" value="BIFUNCTIONAL TRANSCRIPTIONAL ACTIVATOR_DNA REPAIR ENZYME ADA"/>
    <property type="match status" value="1"/>
</dbReference>
<evidence type="ECO:0000259" key="11">
    <source>
        <dbReference type="Pfam" id="PF02805"/>
    </source>
</evidence>
<proteinExistence type="inferred from homology"/>
<keyword evidence="7" id="KW-0010">Activator</keyword>
<dbReference type="InterPro" id="IPR014048">
    <property type="entry name" value="MethylDNA_cys_MeTrfase_DNA-bd"/>
</dbReference>
<dbReference type="GO" id="GO:0006281">
    <property type="term" value="P:DNA repair"/>
    <property type="evidence" value="ECO:0007669"/>
    <property type="project" value="UniProtKB-KW"/>
</dbReference>
<dbReference type="GO" id="GO:0006355">
    <property type="term" value="P:regulation of DNA-templated transcription"/>
    <property type="evidence" value="ECO:0007669"/>
    <property type="project" value="InterPro"/>
</dbReference>
<keyword evidence="4 12" id="KW-0489">Methyltransferase</keyword>
<keyword evidence="8" id="KW-0234">DNA repair</keyword>
<evidence type="ECO:0000256" key="1">
    <source>
        <dbReference type="ARBA" id="ARBA00001286"/>
    </source>
</evidence>
<evidence type="ECO:0000256" key="2">
    <source>
        <dbReference type="ARBA" id="ARBA00008711"/>
    </source>
</evidence>
<dbReference type="AlphaFoldDB" id="A0A3D8VBG5"/>
<dbReference type="PROSITE" id="PS00374">
    <property type="entry name" value="MGMT"/>
    <property type="match status" value="1"/>
</dbReference>
<keyword evidence="13" id="KW-1185">Reference proteome</keyword>
<dbReference type="SUPFAM" id="SSF53155">
    <property type="entry name" value="Methylated DNA-protein cysteine methyltransferase domain"/>
    <property type="match status" value="1"/>
</dbReference>
<dbReference type="Pfam" id="PF02805">
    <property type="entry name" value="Ada_Zn_binding"/>
    <property type="match status" value="1"/>
</dbReference>
<dbReference type="SUPFAM" id="SSF46767">
    <property type="entry name" value="Methylated DNA-protein cysteine methyltransferase, C-terminal domain"/>
    <property type="match status" value="1"/>
</dbReference>
<dbReference type="EMBL" id="QTJR01000007">
    <property type="protein sequence ID" value="RDY66790.1"/>
    <property type="molecule type" value="Genomic_DNA"/>
</dbReference>
<dbReference type="Proteomes" id="UP000256829">
    <property type="component" value="Unassembled WGS sequence"/>
</dbReference>
<name>A0A3D8VBG5_9GAMM</name>
<feature type="domain" description="Methylated-DNA-[protein]-cysteine S-methyltransferase DNA binding" evidence="10">
    <location>
        <begin position="167"/>
        <end position="246"/>
    </location>
</feature>
<keyword evidence="6" id="KW-0227">DNA damage</keyword>
<gene>
    <name evidence="12" type="ORF">DX912_11785</name>
</gene>
<dbReference type="GO" id="GO:0003908">
    <property type="term" value="F:methylated-DNA-[protein]-cysteine S-methyltransferase activity"/>
    <property type="evidence" value="ECO:0007669"/>
    <property type="project" value="UniProtKB-EC"/>
</dbReference>
<evidence type="ECO:0000256" key="9">
    <source>
        <dbReference type="ARBA" id="ARBA00049348"/>
    </source>
</evidence>
<accession>A0A3D8VBG5</accession>